<accession>A0ABR4EJZ3</accession>
<reference evidence="1 2" key="1">
    <citation type="submission" date="2024-03" db="EMBL/GenBank/DDBJ databases">
        <title>A high-quality draft genome sequence of Diaporthe vaccinii, a causative agent of upright dieback and viscid rot disease in cranberry plants.</title>
        <authorList>
            <person name="Sarrasin M."/>
            <person name="Lang B.F."/>
            <person name="Burger G."/>
        </authorList>
    </citation>
    <scope>NUCLEOTIDE SEQUENCE [LARGE SCALE GENOMIC DNA]</scope>
    <source>
        <strain evidence="1 2">IS7</strain>
    </source>
</reference>
<evidence type="ECO:0000313" key="2">
    <source>
        <dbReference type="Proteomes" id="UP001600888"/>
    </source>
</evidence>
<evidence type="ECO:0000313" key="1">
    <source>
        <dbReference type="EMBL" id="KAL2282766.1"/>
    </source>
</evidence>
<keyword evidence="2" id="KW-1185">Reference proteome</keyword>
<comment type="caution">
    <text evidence="1">The sequence shown here is derived from an EMBL/GenBank/DDBJ whole genome shotgun (WGS) entry which is preliminary data.</text>
</comment>
<protein>
    <submittedName>
        <fullName evidence="1">Uncharacterized protein</fullName>
    </submittedName>
</protein>
<sequence>MRLPDQTAGNPLHKNDDTTVMMGITCLRNGQCTLQMVADGQTVTIGTVEWIGETHCGLEGTLSLAPEGQATRRQTLV</sequence>
<dbReference type="EMBL" id="JBAWTH010000047">
    <property type="protein sequence ID" value="KAL2282766.1"/>
    <property type="molecule type" value="Genomic_DNA"/>
</dbReference>
<proteinExistence type="predicted"/>
<gene>
    <name evidence="1" type="ORF">FJTKL_10382</name>
</gene>
<organism evidence="1 2">
    <name type="scientific">Diaporthe vaccinii</name>
    <dbReference type="NCBI Taxonomy" id="105482"/>
    <lineage>
        <taxon>Eukaryota</taxon>
        <taxon>Fungi</taxon>
        <taxon>Dikarya</taxon>
        <taxon>Ascomycota</taxon>
        <taxon>Pezizomycotina</taxon>
        <taxon>Sordariomycetes</taxon>
        <taxon>Sordariomycetidae</taxon>
        <taxon>Diaporthales</taxon>
        <taxon>Diaporthaceae</taxon>
        <taxon>Diaporthe</taxon>
        <taxon>Diaporthe eres species complex</taxon>
    </lineage>
</organism>
<dbReference type="Proteomes" id="UP001600888">
    <property type="component" value="Unassembled WGS sequence"/>
</dbReference>
<name>A0ABR4EJZ3_9PEZI</name>